<feature type="binding site" evidence="3">
    <location>
        <position position="407"/>
    </location>
    <ligand>
        <name>Zn(2+)</name>
        <dbReference type="ChEBI" id="CHEBI:29105"/>
        <label>2</label>
    </ligand>
</feature>
<dbReference type="Pfam" id="PF01546">
    <property type="entry name" value="Peptidase_M20"/>
    <property type="match status" value="1"/>
</dbReference>
<dbReference type="AlphaFoldDB" id="A0A835ZF62"/>
<protein>
    <recommendedName>
        <fullName evidence="7">N-acyl-aliphatic-L-amino acid amidohydrolase</fullName>
    </recommendedName>
</protein>
<dbReference type="EMBL" id="JAFCMP010000014">
    <property type="protein sequence ID" value="KAG5191791.1"/>
    <property type="molecule type" value="Genomic_DNA"/>
</dbReference>
<feature type="binding site" evidence="3">
    <location>
        <position position="91"/>
    </location>
    <ligand>
        <name>Zn(2+)</name>
        <dbReference type="ChEBI" id="CHEBI:29105"/>
        <label>1</label>
    </ligand>
</feature>
<keyword evidence="3" id="KW-0479">Metal-binding</keyword>
<dbReference type="PANTHER" id="PTHR45892:SF1">
    <property type="entry name" value="AMINOACYLASE-1"/>
    <property type="match status" value="1"/>
</dbReference>
<keyword evidence="6" id="KW-1185">Reference proteome</keyword>
<sequence>MERFRAFLRIPSVSATGPRDGSYAAAAAWLERACAERVPPLRVRRVGGAAKPVLIATWRGSSSADGGGGGGSGGGGGAAAAPLPGLLFNAHYDVVPAEGARWRCDPFAAVRTADGRVYARGAQDMKCVCVQYLEALARLHARGWAPRRTVHLTFVPDEEVGGADGMMLLVTTPEWRAMQPLALALDEGLANPDNAFTVFYGERACWWVLVRATGPGAAEAVVRVCTRALEYRAQQRALLGGGGCAHAAAKKLGDVATVNLTMLRSNGGGSSATGGAGHGGAAASSSGGGSGAERTLPVPDAAEAGFDVRVPLGVDPADMRALLDAWCAEGARSSSGGGADTVQEHHVTSTDRAANRLWGVFVDALSAFDAPVVPEVFPAGTDSWVLRRLGVPALGFSPMRRTPVLLHEHDEWLGERAFMEGIDVYEALFQALSAA</sequence>
<feature type="binding site" evidence="3">
    <location>
        <position position="159"/>
    </location>
    <ligand>
        <name>Zn(2+)</name>
        <dbReference type="ChEBI" id="CHEBI:29105"/>
        <label>2</label>
    </ligand>
</feature>
<dbReference type="OrthoDB" id="3064516at2759"/>
<feature type="active site" evidence="2">
    <location>
        <position position="93"/>
    </location>
</feature>
<evidence type="ECO:0000256" key="1">
    <source>
        <dbReference type="ARBA" id="ARBA00022801"/>
    </source>
</evidence>
<dbReference type="GO" id="GO:0046872">
    <property type="term" value="F:metal ion binding"/>
    <property type="evidence" value="ECO:0007669"/>
    <property type="project" value="UniProtKB-KW"/>
</dbReference>
<dbReference type="GO" id="GO:0004046">
    <property type="term" value="F:aminoacylase activity"/>
    <property type="evidence" value="ECO:0007669"/>
    <property type="project" value="TreeGrafter"/>
</dbReference>
<comment type="cofactor">
    <cofactor evidence="3">
        <name>Zn(2+)</name>
        <dbReference type="ChEBI" id="CHEBI:29105"/>
    </cofactor>
    <text evidence="3">Binds 2 Zn(2+) ions per subunit.</text>
</comment>
<organism evidence="5 6">
    <name type="scientific">Tribonema minus</name>
    <dbReference type="NCBI Taxonomy" id="303371"/>
    <lineage>
        <taxon>Eukaryota</taxon>
        <taxon>Sar</taxon>
        <taxon>Stramenopiles</taxon>
        <taxon>Ochrophyta</taxon>
        <taxon>PX clade</taxon>
        <taxon>Xanthophyceae</taxon>
        <taxon>Tribonematales</taxon>
        <taxon>Tribonemataceae</taxon>
        <taxon>Tribonema</taxon>
    </lineage>
</organism>
<dbReference type="Proteomes" id="UP000664859">
    <property type="component" value="Unassembled WGS sequence"/>
</dbReference>
<keyword evidence="1" id="KW-0378">Hydrolase</keyword>
<feature type="binding site" evidence="3">
    <location>
        <position position="187"/>
    </location>
    <ligand>
        <name>Zn(2+)</name>
        <dbReference type="ChEBI" id="CHEBI:29105"/>
        <label>1</label>
    </ligand>
</feature>
<keyword evidence="3" id="KW-0862">Zinc</keyword>
<feature type="region of interest" description="Disordered" evidence="4">
    <location>
        <begin position="271"/>
        <end position="297"/>
    </location>
</feature>
<evidence type="ECO:0008006" key="7">
    <source>
        <dbReference type="Google" id="ProtNLM"/>
    </source>
</evidence>
<feature type="compositionally biased region" description="Gly residues" evidence="4">
    <location>
        <begin position="271"/>
        <end position="291"/>
    </location>
</feature>
<dbReference type="Gene3D" id="1.10.150.900">
    <property type="match status" value="1"/>
</dbReference>
<dbReference type="PANTHER" id="PTHR45892">
    <property type="entry name" value="AMINOACYLASE-1"/>
    <property type="match status" value="1"/>
</dbReference>
<dbReference type="PIRSF" id="PIRSF036696">
    <property type="entry name" value="ACY-1"/>
    <property type="match status" value="1"/>
</dbReference>
<dbReference type="PROSITE" id="PS00758">
    <property type="entry name" value="ARGE_DAPE_CPG2_1"/>
    <property type="match status" value="1"/>
</dbReference>
<dbReference type="InterPro" id="IPR002933">
    <property type="entry name" value="Peptidase_M20"/>
</dbReference>
<name>A0A835ZF62_9STRA</name>
<dbReference type="PROSITE" id="PS00759">
    <property type="entry name" value="ARGE_DAPE_CPG2_2"/>
    <property type="match status" value="1"/>
</dbReference>
<proteinExistence type="predicted"/>
<dbReference type="InterPro" id="IPR052083">
    <property type="entry name" value="Aminoacylase-1_M20A"/>
</dbReference>
<reference evidence="5" key="1">
    <citation type="submission" date="2021-02" db="EMBL/GenBank/DDBJ databases">
        <title>First Annotated Genome of the Yellow-green Alga Tribonema minus.</title>
        <authorList>
            <person name="Mahan K.M."/>
        </authorList>
    </citation>
    <scope>NUCLEOTIDE SEQUENCE</scope>
    <source>
        <strain evidence="5">UTEX B ZZ1240</strain>
    </source>
</reference>
<feature type="non-terminal residue" evidence="5">
    <location>
        <position position="435"/>
    </location>
</feature>
<evidence type="ECO:0000313" key="5">
    <source>
        <dbReference type="EMBL" id="KAG5191791.1"/>
    </source>
</evidence>
<gene>
    <name evidence="5" type="ORF">JKP88DRAFT_294998</name>
</gene>
<evidence type="ECO:0000256" key="4">
    <source>
        <dbReference type="SAM" id="MobiDB-lite"/>
    </source>
</evidence>
<feature type="active site" description="Proton acceptor" evidence="2">
    <location>
        <position position="158"/>
    </location>
</feature>
<evidence type="ECO:0000256" key="2">
    <source>
        <dbReference type="PIRSR" id="PIRSR036696-1"/>
    </source>
</evidence>
<dbReference type="SUPFAM" id="SSF53187">
    <property type="entry name" value="Zn-dependent exopeptidases"/>
    <property type="match status" value="1"/>
</dbReference>
<evidence type="ECO:0000313" key="6">
    <source>
        <dbReference type="Proteomes" id="UP000664859"/>
    </source>
</evidence>
<accession>A0A835ZF62</accession>
<dbReference type="Gene3D" id="3.40.630.10">
    <property type="entry name" value="Zn peptidases"/>
    <property type="match status" value="1"/>
</dbReference>
<dbReference type="InterPro" id="IPR001261">
    <property type="entry name" value="ArgE/DapE_CS"/>
</dbReference>
<evidence type="ECO:0000256" key="3">
    <source>
        <dbReference type="PIRSR" id="PIRSR036696-2"/>
    </source>
</evidence>
<feature type="binding site" evidence="3">
    <location>
        <position position="124"/>
    </location>
    <ligand>
        <name>Zn(2+)</name>
        <dbReference type="ChEBI" id="CHEBI:29105"/>
        <label>2</label>
    </ligand>
</feature>
<comment type="caution">
    <text evidence="5">The sequence shown here is derived from an EMBL/GenBank/DDBJ whole genome shotgun (WGS) entry which is preliminary data.</text>
</comment>
<feature type="binding site" evidence="3">
    <location>
        <position position="124"/>
    </location>
    <ligand>
        <name>Zn(2+)</name>
        <dbReference type="ChEBI" id="CHEBI:29105"/>
        <label>1</label>
    </ligand>
</feature>